<evidence type="ECO:0000313" key="4">
    <source>
        <dbReference type="EMBL" id="SMB89565.1"/>
    </source>
</evidence>
<protein>
    <submittedName>
        <fullName evidence="4">Glycosyl transferase group 1</fullName>
    </submittedName>
</protein>
<dbReference type="InterPro" id="IPR001296">
    <property type="entry name" value="Glyco_trans_1"/>
</dbReference>
<gene>
    <name evidence="4" type="ORF">SAMN00120144_0950</name>
</gene>
<dbReference type="STRING" id="645990.SAMN00120144_0950"/>
<proteinExistence type="predicted"/>
<organism evidence="4 5">
    <name type="scientific">Hymenobacter roseosalivarius DSM 11622</name>
    <dbReference type="NCBI Taxonomy" id="645990"/>
    <lineage>
        <taxon>Bacteria</taxon>
        <taxon>Pseudomonadati</taxon>
        <taxon>Bacteroidota</taxon>
        <taxon>Cytophagia</taxon>
        <taxon>Cytophagales</taxon>
        <taxon>Hymenobacteraceae</taxon>
        <taxon>Hymenobacter</taxon>
    </lineage>
</organism>
<evidence type="ECO:0000259" key="3">
    <source>
        <dbReference type="Pfam" id="PF13439"/>
    </source>
</evidence>
<keyword evidence="1" id="KW-1133">Transmembrane helix</keyword>
<reference evidence="4 5" key="1">
    <citation type="submission" date="2017-04" db="EMBL/GenBank/DDBJ databases">
        <authorList>
            <person name="Afonso C.L."/>
            <person name="Miller P.J."/>
            <person name="Scott M.A."/>
            <person name="Spackman E."/>
            <person name="Goraichik I."/>
            <person name="Dimitrov K.M."/>
            <person name="Suarez D.L."/>
            <person name="Swayne D.E."/>
        </authorList>
    </citation>
    <scope>NUCLEOTIDE SEQUENCE [LARGE SCALE GENOMIC DNA]</scope>
    <source>
        <strain evidence="4 5">DSM 11622</strain>
    </source>
</reference>
<dbReference type="EMBL" id="FWWW01000052">
    <property type="protein sequence ID" value="SMB89565.1"/>
    <property type="molecule type" value="Genomic_DNA"/>
</dbReference>
<dbReference type="Pfam" id="PF00534">
    <property type="entry name" value="Glycos_transf_1"/>
    <property type="match status" value="1"/>
</dbReference>
<feature type="transmembrane region" description="Helical" evidence="1">
    <location>
        <begin position="79"/>
        <end position="101"/>
    </location>
</feature>
<name>A0A1W1V8C5_9BACT</name>
<dbReference type="CDD" id="cd03801">
    <property type="entry name" value="GT4_PimA-like"/>
    <property type="match status" value="1"/>
</dbReference>
<feature type="domain" description="Glycosyltransferase subfamily 4-like N-terminal" evidence="3">
    <location>
        <begin position="67"/>
        <end position="169"/>
    </location>
</feature>
<dbReference type="RefSeq" id="WP_084444401.1">
    <property type="nucleotide sequence ID" value="NZ_FWWW01000052.1"/>
</dbReference>
<keyword evidence="1" id="KW-0812">Transmembrane</keyword>
<dbReference type="PANTHER" id="PTHR12526:SF630">
    <property type="entry name" value="GLYCOSYLTRANSFERASE"/>
    <property type="match status" value="1"/>
</dbReference>
<dbReference type="OrthoDB" id="9805661at2"/>
<keyword evidence="5" id="KW-1185">Reference proteome</keyword>
<evidence type="ECO:0000259" key="2">
    <source>
        <dbReference type="Pfam" id="PF00534"/>
    </source>
</evidence>
<accession>A0A1W1V8C5</accession>
<evidence type="ECO:0000313" key="5">
    <source>
        <dbReference type="Proteomes" id="UP000192266"/>
    </source>
</evidence>
<keyword evidence="4" id="KW-0808">Transferase</keyword>
<dbReference type="PANTHER" id="PTHR12526">
    <property type="entry name" value="GLYCOSYLTRANSFERASE"/>
    <property type="match status" value="1"/>
</dbReference>
<dbReference type="GO" id="GO:0016757">
    <property type="term" value="F:glycosyltransferase activity"/>
    <property type="evidence" value="ECO:0007669"/>
    <property type="project" value="InterPro"/>
</dbReference>
<dbReference type="InterPro" id="IPR028098">
    <property type="entry name" value="Glyco_trans_4-like_N"/>
</dbReference>
<dbReference type="Proteomes" id="UP000192266">
    <property type="component" value="Unassembled WGS sequence"/>
</dbReference>
<feature type="domain" description="Glycosyl transferase family 1" evidence="2">
    <location>
        <begin position="190"/>
        <end position="348"/>
    </location>
</feature>
<sequence length="374" mass="42269">MRIAYVVSGVDRMLILERTLLELSFSVEHLVVIQLNPASKKLSEFLQKQAIKTEIITTESIVSWVLVIARIQKILRKEAVDIAHVHFFLAGLLGITAAWLARVPYRIYTRHHGSEHHMHHPKGVVMDKYINCFSTDIIAISPAVQDILVHKEKVSVDKISFIPHGLDFETYINTSDARIEGLRNKYEIKGDDFPVIGVIARYDEPKGHQYIIQAFQMVLEQFPRAKLVLANARGPYKGQVQQFLKTIPTTSFTEIEYEYDVISMYKLFDVFMHLPTSADYESFGLVYLEALALSIPSVFTISGIASEFLKDGENALIVPYRDATAAATAIQQLINDPDLAARLKSQGKADVLGRFSFDNYFSQLLQLYRGKTAA</sequence>
<dbReference type="Gene3D" id="3.40.50.2000">
    <property type="entry name" value="Glycogen Phosphorylase B"/>
    <property type="match status" value="2"/>
</dbReference>
<evidence type="ECO:0000256" key="1">
    <source>
        <dbReference type="SAM" id="Phobius"/>
    </source>
</evidence>
<dbReference type="SUPFAM" id="SSF53756">
    <property type="entry name" value="UDP-Glycosyltransferase/glycogen phosphorylase"/>
    <property type="match status" value="1"/>
</dbReference>
<keyword evidence="1" id="KW-0472">Membrane</keyword>
<dbReference type="AlphaFoldDB" id="A0A1W1V8C5"/>
<dbReference type="Pfam" id="PF13439">
    <property type="entry name" value="Glyco_transf_4"/>
    <property type="match status" value="1"/>
</dbReference>